<proteinExistence type="predicted"/>
<gene>
    <name evidence="1" type="ORF">SAMN05216576_107284</name>
</gene>
<dbReference type="EMBL" id="FMZQ01000007">
    <property type="protein sequence ID" value="SDC87923.1"/>
    <property type="molecule type" value="Genomic_DNA"/>
</dbReference>
<dbReference type="GeneID" id="57608938"/>
<accession>A0A1G6Q6F1</accession>
<dbReference type="RefSeq" id="WP_017362446.1">
    <property type="nucleotide sequence ID" value="NZ_FMZQ01000007.1"/>
</dbReference>
<evidence type="ECO:0000313" key="1">
    <source>
        <dbReference type="EMBL" id="SDC87923.1"/>
    </source>
</evidence>
<dbReference type="Proteomes" id="UP000199467">
    <property type="component" value="Unassembled WGS sequence"/>
</dbReference>
<protein>
    <submittedName>
        <fullName evidence="1">Uncharacterized protein</fullName>
    </submittedName>
</protein>
<organism evidence="1 2">
    <name type="scientific">Ectopseudomonas chengduensis</name>
    <dbReference type="NCBI Taxonomy" id="489632"/>
    <lineage>
        <taxon>Bacteria</taxon>
        <taxon>Pseudomonadati</taxon>
        <taxon>Pseudomonadota</taxon>
        <taxon>Gammaproteobacteria</taxon>
        <taxon>Pseudomonadales</taxon>
        <taxon>Pseudomonadaceae</taxon>
        <taxon>Ectopseudomonas</taxon>
    </lineage>
</organism>
<keyword evidence="2" id="KW-1185">Reference proteome</keyword>
<name>A0A1G6Q6F1_9GAMM</name>
<sequence length="191" mass="20159">MSVTINLHQAELIQAVLDSGEPQVVALFNAHGHSGEGVYCCLPGNLRKGAFFLPENAQDALGGFSASAASLETGTAFLASHEASGKPIGAVMWFSGATDHLNFGLPSKPESEIHLTPYQLKGVIECFGGEDDDPLVLLMGDERCHSGPGLYGYYQELPEEGVMFFGVDEAAQNAGNAICDLKVESGEARVV</sequence>
<evidence type="ECO:0000313" key="2">
    <source>
        <dbReference type="Proteomes" id="UP000199467"/>
    </source>
</evidence>
<reference evidence="2" key="1">
    <citation type="submission" date="2016-10" db="EMBL/GenBank/DDBJ databases">
        <authorList>
            <person name="Varghese N."/>
            <person name="Submissions S."/>
        </authorList>
    </citation>
    <scope>NUCLEOTIDE SEQUENCE [LARGE SCALE GENOMIC DNA]</scope>
    <source>
        <strain evidence="2">DSM 26382</strain>
    </source>
</reference>
<dbReference type="AlphaFoldDB" id="A0A1G6Q6F1"/>